<dbReference type="Proteomes" id="UP000215005">
    <property type="component" value="Chromosome"/>
</dbReference>
<reference evidence="1 2" key="1">
    <citation type="submission" date="2017-08" db="EMBL/GenBank/DDBJ databases">
        <title>The complete genome sequence of Nocardiopsis gilva YIM 90087.</title>
        <authorList>
            <person name="Yin M."/>
            <person name="Tang S."/>
        </authorList>
    </citation>
    <scope>NUCLEOTIDE SEQUENCE [LARGE SCALE GENOMIC DNA]</scope>
    <source>
        <strain evidence="1 2">YIM 90087</strain>
    </source>
</reference>
<organism evidence="1 2">
    <name type="scientific">Nocardiopsis gilva YIM 90087</name>
    <dbReference type="NCBI Taxonomy" id="1235441"/>
    <lineage>
        <taxon>Bacteria</taxon>
        <taxon>Bacillati</taxon>
        <taxon>Actinomycetota</taxon>
        <taxon>Actinomycetes</taxon>
        <taxon>Streptosporangiales</taxon>
        <taxon>Nocardiopsidaceae</taxon>
        <taxon>Nocardiopsis</taxon>
    </lineage>
</organism>
<evidence type="ECO:0000313" key="1">
    <source>
        <dbReference type="EMBL" id="ASU84296.1"/>
    </source>
</evidence>
<dbReference type="EMBL" id="CP022753">
    <property type="protein sequence ID" value="ASU84296.1"/>
    <property type="molecule type" value="Genomic_DNA"/>
</dbReference>
<gene>
    <name evidence="1" type="ORF">CDO52_17170</name>
</gene>
<accession>A0A223S861</accession>
<protein>
    <submittedName>
        <fullName evidence="1">Uncharacterized protein</fullName>
    </submittedName>
</protein>
<proteinExistence type="predicted"/>
<sequence>MIDAGNDLEVPKSGDDAGWRVLSALLRAGVTFHSRCCDGPGWRPRTLRQVKERLVAAERTGTPIATALTTRDIAASGRNTHHDVDAPSGTACG</sequence>
<keyword evidence="2" id="KW-1185">Reference proteome</keyword>
<dbReference type="AlphaFoldDB" id="A0A223S861"/>
<dbReference type="RefSeq" id="WP_017617955.1">
    <property type="nucleotide sequence ID" value="NZ_ANBG01000121.1"/>
</dbReference>
<name>A0A223S861_9ACTN</name>
<evidence type="ECO:0000313" key="2">
    <source>
        <dbReference type="Proteomes" id="UP000215005"/>
    </source>
</evidence>
<dbReference type="KEGG" id="ngv:CDO52_17170"/>